<keyword evidence="7" id="KW-1185">Reference proteome</keyword>
<dbReference type="PANTHER" id="PTHR42794">
    <property type="entry name" value="HEMIN IMPORT ATP-BINDING PROTEIN HMUV"/>
    <property type="match status" value="1"/>
</dbReference>
<evidence type="ECO:0000313" key="6">
    <source>
        <dbReference type="EMBL" id="TFE19728.1"/>
    </source>
</evidence>
<dbReference type="AlphaFoldDB" id="A0A4Y8LPJ6"/>
<sequence>MLQVNDLCKSYHDTKVLDDIRFSIDDGDFFGILGPNGSGKSTLLKLISGVEKADSGQLLLDGTPVENYSRKQLSRTMAVLQQESLPPVDFTVQEVVEMGRFPYQNWLGEEKGNQGHIVDSILHKLNLDPLRDRSLQQLSGGERQRVALGKVMAQQPQWLLLDEPTTYLDIGYQIQMMDLIKAWQKEEKLTVVAVLHDLNLASIYCNRMLLMQGGNGIRVGAPKDILQSELIQQVYGTEPIIVEHPVHRLPQIMLQQGGSFIE</sequence>
<keyword evidence="1" id="KW-0813">Transport</keyword>
<dbReference type="GO" id="GO:0016887">
    <property type="term" value="F:ATP hydrolysis activity"/>
    <property type="evidence" value="ECO:0007669"/>
    <property type="project" value="InterPro"/>
</dbReference>
<dbReference type="OrthoDB" id="9787851at2"/>
<dbReference type="PROSITE" id="PS00211">
    <property type="entry name" value="ABC_TRANSPORTER_1"/>
    <property type="match status" value="1"/>
</dbReference>
<dbReference type="Pfam" id="PF00005">
    <property type="entry name" value="ABC_tran"/>
    <property type="match status" value="1"/>
</dbReference>
<dbReference type="PANTHER" id="PTHR42794:SF1">
    <property type="entry name" value="HEMIN IMPORT ATP-BINDING PROTEIN HMUV"/>
    <property type="match status" value="1"/>
</dbReference>
<dbReference type="InterPro" id="IPR017871">
    <property type="entry name" value="ABC_transporter-like_CS"/>
</dbReference>
<evidence type="ECO:0000259" key="5">
    <source>
        <dbReference type="PROSITE" id="PS50893"/>
    </source>
</evidence>
<evidence type="ECO:0000313" key="7">
    <source>
        <dbReference type="Proteomes" id="UP000297900"/>
    </source>
</evidence>
<dbReference type="InterPro" id="IPR003593">
    <property type="entry name" value="AAA+_ATPase"/>
</dbReference>
<dbReference type="GO" id="GO:0005524">
    <property type="term" value="F:ATP binding"/>
    <property type="evidence" value="ECO:0007669"/>
    <property type="project" value="UniProtKB-KW"/>
</dbReference>
<organism evidence="6 7">
    <name type="scientific">Cohnella luojiensis</name>
    <dbReference type="NCBI Taxonomy" id="652876"/>
    <lineage>
        <taxon>Bacteria</taxon>
        <taxon>Bacillati</taxon>
        <taxon>Bacillota</taxon>
        <taxon>Bacilli</taxon>
        <taxon>Bacillales</taxon>
        <taxon>Paenibacillaceae</taxon>
        <taxon>Cohnella</taxon>
    </lineage>
</organism>
<dbReference type="Gene3D" id="3.40.50.300">
    <property type="entry name" value="P-loop containing nucleotide triphosphate hydrolases"/>
    <property type="match status" value="1"/>
</dbReference>
<dbReference type="CDD" id="cd03214">
    <property type="entry name" value="ABC_Iron-Siderophores_B12_Hemin"/>
    <property type="match status" value="1"/>
</dbReference>
<dbReference type="PROSITE" id="PS50893">
    <property type="entry name" value="ABC_TRANSPORTER_2"/>
    <property type="match status" value="1"/>
</dbReference>
<protein>
    <submittedName>
        <fullName evidence="6">ABC transporter ATP-binding protein</fullName>
    </submittedName>
</protein>
<dbReference type="InterPro" id="IPR003439">
    <property type="entry name" value="ABC_transporter-like_ATP-bd"/>
</dbReference>
<keyword evidence="4" id="KW-1278">Translocase</keyword>
<evidence type="ECO:0000256" key="3">
    <source>
        <dbReference type="ARBA" id="ARBA00022840"/>
    </source>
</evidence>
<gene>
    <name evidence="6" type="ORF">E2980_22230</name>
</gene>
<feature type="domain" description="ABC transporter" evidence="5">
    <location>
        <begin position="2"/>
        <end position="238"/>
    </location>
</feature>
<evidence type="ECO:0000256" key="4">
    <source>
        <dbReference type="ARBA" id="ARBA00022967"/>
    </source>
</evidence>
<keyword evidence="3 6" id="KW-0067">ATP-binding</keyword>
<reference evidence="6 7" key="1">
    <citation type="submission" date="2019-03" db="EMBL/GenBank/DDBJ databases">
        <title>Cohnella endophytica sp. nov., a novel endophytic bacterium isolated from bark of Sonneratia apetala.</title>
        <authorList>
            <person name="Tuo L."/>
        </authorList>
    </citation>
    <scope>NUCLEOTIDE SEQUENCE [LARGE SCALE GENOMIC DNA]</scope>
    <source>
        <strain evidence="6 7">CCTCC AB 208254</strain>
    </source>
</reference>
<keyword evidence="2" id="KW-0547">Nucleotide-binding</keyword>
<dbReference type="FunFam" id="3.40.50.300:FF:000134">
    <property type="entry name" value="Iron-enterobactin ABC transporter ATP-binding protein"/>
    <property type="match status" value="1"/>
</dbReference>
<proteinExistence type="predicted"/>
<dbReference type="Proteomes" id="UP000297900">
    <property type="component" value="Unassembled WGS sequence"/>
</dbReference>
<evidence type="ECO:0000256" key="1">
    <source>
        <dbReference type="ARBA" id="ARBA00022448"/>
    </source>
</evidence>
<name>A0A4Y8LPJ6_9BACL</name>
<dbReference type="SMART" id="SM00382">
    <property type="entry name" value="AAA"/>
    <property type="match status" value="1"/>
</dbReference>
<dbReference type="SUPFAM" id="SSF52540">
    <property type="entry name" value="P-loop containing nucleoside triphosphate hydrolases"/>
    <property type="match status" value="1"/>
</dbReference>
<comment type="caution">
    <text evidence="6">The sequence shown here is derived from an EMBL/GenBank/DDBJ whole genome shotgun (WGS) entry which is preliminary data.</text>
</comment>
<dbReference type="InterPro" id="IPR027417">
    <property type="entry name" value="P-loop_NTPase"/>
</dbReference>
<accession>A0A4Y8LPJ6</accession>
<dbReference type="EMBL" id="SOMN01000051">
    <property type="protein sequence ID" value="TFE19728.1"/>
    <property type="molecule type" value="Genomic_DNA"/>
</dbReference>
<evidence type="ECO:0000256" key="2">
    <source>
        <dbReference type="ARBA" id="ARBA00022741"/>
    </source>
</evidence>
<dbReference type="RefSeq" id="WP_135154447.1">
    <property type="nucleotide sequence ID" value="NZ_SOMN01000051.1"/>
</dbReference>